<gene>
    <name evidence="1" type="ORF">CP49_40525</name>
</gene>
<keyword evidence="2" id="KW-1185">Reference proteome</keyword>
<name>A0A0R3L5D0_9BRAD</name>
<evidence type="ECO:0000313" key="1">
    <source>
        <dbReference type="EMBL" id="KRR02286.1"/>
    </source>
</evidence>
<dbReference type="AlphaFoldDB" id="A0A0R3L5D0"/>
<proteinExistence type="predicted"/>
<sequence>MNPDLSAPLTHEEFVSLRDFAKGLMLHTIPAEHKDRLIQLGYIQELSGGRRLTNAGRLRIAEGK</sequence>
<dbReference type="EMBL" id="LLXX01000152">
    <property type="protein sequence ID" value="KRR02286.1"/>
    <property type="molecule type" value="Genomic_DNA"/>
</dbReference>
<dbReference type="Proteomes" id="UP000051913">
    <property type="component" value="Unassembled WGS sequence"/>
</dbReference>
<protein>
    <submittedName>
        <fullName evidence="1">Uncharacterized protein</fullName>
    </submittedName>
</protein>
<evidence type="ECO:0000313" key="2">
    <source>
        <dbReference type="Proteomes" id="UP000051913"/>
    </source>
</evidence>
<accession>A0A0R3L5D0</accession>
<reference evidence="1 2" key="1">
    <citation type="submission" date="2014-03" db="EMBL/GenBank/DDBJ databases">
        <title>Bradyrhizobium valentinum sp. nov., isolated from effective nodules of Lupinus mariae-josephae, a lupine endemic of basic-lime soils in Eastern Spain.</title>
        <authorList>
            <person name="Duran D."/>
            <person name="Rey L."/>
            <person name="Navarro A."/>
            <person name="Busquets A."/>
            <person name="Imperial J."/>
            <person name="Ruiz-Argueso T."/>
        </authorList>
    </citation>
    <scope>NUCLEOTIDE SEQUENCE [LARGE SCALE GENOMIC DNA]</scope>
    <source>
        <strain evidence="1 2">LmjM3</strain>
    </source>
</reference>
<organism evidence="1 2">
    <name type="scientific">Bradyrhizobium valentinum</name>
    <dbReference type="NCBI Taxonomy" id="1518501"/>
    <lineage>
        <taxon>Bacteria</taxon>
        <taxon>Pseudomonadati</taxon>
        <taxon>Pseudomonadota</taxon>
        <taxon>Alphaproteobacteria</taxon>
        <taxon>Hyphomicrobiales</taxon>
        <taxon>Nitrobacteraceae</taxon>
        <taxon>Bradyrhizobium</taxon>
    </lineage>
</organism>
<comment type="caution">
    <text evidence="1">The sequence shown here is derived from an EMBL/GenBank/DDBJ whole genome shotgun (WGS) entry which is preliminary data.</text>
</comment>